<dbReference type="Proteomes" id="UP000645828">
    <property type="component" value="Unassembled WGS sequence"/>
</dbReference>
<comment type="caution">
    <text evidence="4">The sequence shown here is derived from an EMBL/GenBank/DDBJ whole genome shotgun (WGS) entry which is preliminary data.</text>
</comment>
<dbReference type="Gene3D" id="3.30.1330.30">
    <property type="match status" value="1"/>
</dbReference>
<gene>
    <name evidence="4" type="ORF">NYPRO_LOCUS18841</name>
</gene>
<dbReference type="PANTHER" id="PTHR11449">
    <property type="entry name" value="RIBOSOMAL PROTEIN L30"/>
    <property type="match status" value="1"/>
</dbReference>
<name>A0A811ZBF2_NYCPR</name>
<proteinExistence type="predicted"/>
<keyword evidence="1" id="KW-0689">Ribosomal protein</keyword>
<dbReference type="AlphaFoldDB" id="A0A811ZBF2"/>
<evidence type="ECO:0000256" key="2">
    <source>
        <dbReference type="ARBA" id="ARBA00023274"/>
    </source>
</evidence>
<sequence length="109" mass="12637">MVTPKKMKMLLELINSKLQFIMKSGKCWAAWRRTLKMIRHDKVKLVIFVNNCPALRKCEIEYYTMFAKHGNNIKLGKHVVNTIEYVHGLSLDTGDSVIIRSTPEQTSEK</sequence>
<accession>A0A811ZBF2</accession>
<evidence type="ECO:0000256" key="1">
    <source>
        <dbReference type="ARBA" id="ARBA00022980"/>
    </source>
</evidence>
<dbReference type="EMBL" id="CAJHUB010000761">
    <property type="protein sequence ID" value="CAD7686048.1"/>
    <property type="molecule type" value="Genomic_DNA"/>
</dbReference>
<protein>
    <submittedName>
        <fullName evidence="4">(raccoon dog) hypothetical protein</fullName>
    </submittedName>
</protein>
<keyword evidence="5" id="KW-1185">Reference proteome</keyword>
<evidence type="ECO:0000313" key="4">
    <source>
        <dbReference type="EMBL" id="CAD7686048.1"/>
    </source>
</evidence>
<dbReference type="GO" id="GO:1990904">
    <property type="term" value="C:ribonucleoprotein complex"/>
    <property type="evidence" value="ECO:0007669"/>
    <property type="project" value="UniProtKB-KW"/>
</dbReference>
<dbReference type="Pfam" id="PF01248">
    <property type="entry name" value="Ribosomal_L7Ae"/>
    <property type="match status" value="1"/>
</dbReference>
<evidence type="ECO:0000259" key="3">
    <source>
        <dbReference type="Pfam" id="PF01248"/>
    </source>
</evidence>
<evidence type="ECO:0000313" key="5">
    <source>
        <dbReference type="Proteomes" id="UP000645828"/>
    </source>
</evidence>
<dbReference type="GO" id="GO:0005840">
    <property type="term" value="C:ribosome"/>
    <property type="evidence" value="ECO:0007669"/>
    <property type="project" value="UniProtKB-KW"/>
</dbReference>
<dbReference type="InterPro" id="IPR029064">
    <property type="entry name" value="Ribosomal_eL30-like_sf"/>
</dbReference>
<organism evidence="4 5">
    <name type="scientific">Nyctereutes procyonoides</name>
    <name type="common">Raccoon dog</name>
    <name type="synonym">Canis procyonoides</name>
    <dbReference type="NCBI Taxonomy" id="34880"/>
    <lineage>
        <taxon>Eukaryota</taxon>
        <taxon>Metazoa</taxon>
        <taxon>Chordata</taxon>
        <taxon>Craniata</taxon>
        <taxon>Vertebrata</taxon>
        <taxon>Euteleostomi</taxon>
        <taxon>Mammalia</taxon>
        <taxon>Eutheria</taxon>
        <taxon>Laurasiatheria</taxon>
        <taxon>Carnivora</taxon>
        <taxon>Caniformia</taxon>
        <taxon>Canidae</taxon>
        <taxon>Nyctereutes</taxon>
    </lineage>
</organism>
<keyword evidence="2" id="KW-0687">Ribonucleoprotein</keyword>
<dbReference type="InterPro" id="IPR004038">
    <property type="entry name" value="Ribosomal_eL8/eL30/eS12/Gad45"/>
</dbReference>
<dbReference type="GO" id="GO:0003723">
    <property type="term" value="F:RNA binding"/>
    <property type="evidence" value="ECO:0007669"/>
    <property type="project" value="InterPro"/>
</dbReference>
<dbReference type="SUPFAM" id="SSF55315">
    <property type="entry name" value="L30e-like"/>
    <property type="match status" value="1"/>
</dbReference>
<dbReference type="InterPro" id="IPR039109">
    <property type="entry name" value="Ribosomal_eL30-like"/>
</dbReference>
<reference evidence="4" key="1">
    <citation type="submission" date="2020-12" db="EMBL/GenBank/DDBJ databases">
        <authorList>
            <consortium name="Molecular Ecology Group"/>
        </authorList>
    </citation>
    <scope>NUCLEOTIDE SEQUENCE</scope>
    <source>
        <strain evidence="4">TBG_1078</strain>
    </source>
</reference>
<feature type="domain" description="Ribosomal protein eL8/eL30/eS12/Gadd45" evidence="3">
    <location>
        <begin position="14"/>
        <end position="73"/>
    </location>
</feature>